<dbReference type="OrthoDB" id="8613705at2"/>
<dbReference type="RefSeq" id="WP_006250113.1">
    <property type="nucleotide sequence ID" value="NZ_CP011098.1"/>
</dbReference>
<dbReference type="Proteomes" id="UP000315164">
    <property type="component" value="Unassembled WGS sequence"/>
</dbReference>
<evidence type="ECO:0000313" key="3">
    <source>
        <dbReference type="EMBL" id="TRB72845.1"/>
    </source>
</evidence>
<dbReference type="Pfam" id="PF20557">
    <property type="entry name" value="DnaT_2"/>
    <property type="match status" value="1"/>
</dbReference>
<comment type="caution">
    <text evidence="3">The sequence shown here is derived from an EMBL/GenBank/DDBJ whole genome shotgun (WGS) entry which is preliminary data.</text>
</comment>
<dbReference type="AlphaFoldDB" id="A0A547E9U3"/>
<evidence type="ECO:0000313" key="2">
    <source>
        <dbReference type="EMBL" id="TRB34737.1"/>
    </source>
</evidence>
<accession>A0A547E9U3</accession>
<name>A0A547E9U3_MANHA</name>
<dbReference type="InterPro" id="IPR046787">
    <property type="entry name" value="DnaT_2"/>
</dbReference>
<gene>
    <name evidence="3" type="ORF">FEA53_11225</name>
    <name evidence="2" type="ORF">FEB89_12540</name>
</gene>
<dbReference type="KEGG" id="mhay:VK67_05950"/>
<dbReference type="Proteomes" id="UP000318394">
    <property type="component" value="Unassembled WGS sequence"/>
</dbReference>
<feature type="domain" description="Putative DnaT-like" evidence="1">
    <location>
        <begin position="3"/>
        <end position="144"/>
    </location>
</feature>
<evidence type="ECO:0000313" key="4">
    <source>
        <dbReference type="Proteomes" id="UP000315164"/>
    </source>
</evidence>
<dbReference type="GeneID" id="67368723"/>
<protein>
    <recommendedName>
        <fullName evidence="1">Putative DnaT-like domain-containing protein</fullName>
    </recommendedName>
</protein>
<dbReference type="EMBL" id="VAJI01000043">
    <property type="protein sequence ID" value="TRB34737.1"/>
    <property type="molecule type" value="Genomic_DNA"/>
</dbReference>
<reference evidence="4 5" key="1">
    <citation type="journal article" date="2019" name="Vet. Microbiol.">
        <title>Genetic characterization of susceptible and multi-drug resistant Mannheimia haemolytica isolated from high-risk stocker calves prior to and after antimicrobial metaphylaxis.</title>
        <authorList>
            <person name="Snyder E.R."/>
            <person name="Alvarez-Narvaez S."/>
            <person name="Credille B.C."/>
        </authorList>
    </citation>
    <scope>NUCLEOTIDE SEQUENCE [LARGE SCALE GENOMIC DNA]</scope>
    <source>
        <strain evidence="3 4">UGA-R5-128-1</strain>
        <strain evidence="2 5">UGA-R7-163-1</strain>
    </source>
</reference>
<dbReference type="KEGG" id="mhaq:WC39_05325"/>
<proteinExistence type="predicted"/>
<keyword evidence="5" id="KW-1185">Reference proteome</keyword>
<sequence length="145" mass="16612">MLNSYMTVEQANAYHDIRMSREAWNALSDQEKQQRLVSASDFLDFNYRFSGEKADLTQEREFPRKGFEAIGIPKAVQFAVCELALQDNLTANQEAQMSSVRVGPVSVNYDNSSPQNSVNRFEYVRQLLSTWLDRSSFGTVKLERS</sequence>
<organism evidence="3 4">
    <name type="scientific">Mannheimia haemolytica</name>
    <name type="common">Pasteurella haemolytica</name>
    <dbReference type="NCBI Taxonomy" id="75985"/>
    <lineage>
        <taxon>Bacteria</taxon>
        <taxon>Pseudomonadati</taxon>
        <taxon>Pseudomonadota</taxon>
        <taxon>Gammaproteobacteria</taxon>
        <taxon>Pasteurellales</taxon>
        <taxon>Pasteurellaceae</taxon>
        <taxon>Mannheimia</taxon>
    </lineage>
</organism>
<evidence type="ECO:0000313" key="5">
    <source>
        <dbReference type="Proteomes" id="UP000318394"/>
    </source>
</evidence>
<dbReference type="EMBL" id="VAJB01000030">
    <property type="protein sequence ID" value="TRB72845.1"/>
    <property type="molecule type" value="Genomic_DNA"/>
</dbReference>
<evidence type="ECO:0000259" key="1">
    <source>
        <dbReference type="Pfam" id="PF20557"/>
    </source>
</evidence>